<dbReference type="OrthoDB" id="412814at2759"/>
<dbReference type="AlphaFoldDB" id="A0A2G2WK36"/>
<dbReference type="EMBL" id="MLFT02000006">
    <property type="protein sequence ID" value="PHT45539.1"/>
    <property type="molecule type" value="Genomic_DNA"/>
</dbReference>
<comment type="caution">
    <text evidence="1">The sequence shown here is derived from an EMBL/GenBank/DDBJ whole genome shotgun (WGS) entry which is preliminary data.</text>
</comment>
<proteinExistence type="predicted"/>
<keyword evidence="2" id="KW-1185">Reference proteome</keyword>
<dbReference type="Gene3D" id="3.40.630.10">
    <property type="entry name" value="Zn peptidases"/>
    <property type="match status" value="1"/>
</dbReference>
<evidence type="ECO:0000313" key="2">
    <source>
        <dbReference type="Proteomes" id="UP000224567"/>
    </source>
</evidence>
<reference evidence="1 2" key="1">
    <citation type="journal article" date="2017" name="Genome Biol.">
        <title>New reference genome sequences of hot pepper reveal the massive evolution of plant disease-resistance genes by retroduplication.</title>
        <authorList>
            <person name="Kim S."/>
            <person name="Park J."/>
            <person name="Yeom S.I."/>
            <person name="Kim Y.M."/>
            <person name="Seo E."/>
            <person name="Kim K.T."/>
            <person name="Kim M.S."/>
            <person name="Lee J.M."/>
            <person name="Cheong K."/>
            <person name="Shin H.S."/>
            <person name="Kim S.B."/>
            <person name="Han K."/>
            <person name="Lee J."/>
            <person name="Park M."/>
            <person name="Lee H.A."/>
            <person name="Lee H.Y."/>
            <person name="Lee Y."/>
            <person name="Oh S."/>
            <person name="Lee J.H."/>
            <person name="Choi E."/>
            <person name="Choi E."/>
            <person name="Lee S.E."/>
            <person name="Jeon J."/>
            <person name="Kim H."/>
            <person name="Choi G."/>
            <person name="Song H."/>
            <person name="Lee J."/>
            <person name="Lee S.C."/>
            <person name="Kwon J.K."/>
            <person name="Lee H.Y."/>
            <person name="Koo N."/>
            <person name="Hong Y."/>
            <person name="Kim R.W."/>
            <person name="Kang W.H."/>
            <person name="Huh J.H."/>
            <person name="Kang B.C."/>
            <person name="Yang T.J."/>
            <person name="Lee Y.H."/>
            <person name="Bennetzen J.L."/>
            <person name="Choi D."/>
        </authorList>
    </citation>
    <scope>NUCLEOTIDE SEQUENCE [LARGE SCALE GENOMIC DNA]</scope>
    <source>
        <strain evidence="2">cv. PBC81</strain>
    </source>
</reference>
<accession>A0A2G2WK36</accession>
<protein>
    <submittedName>
        <fullName evidence="1">Uncharacterized protein</fullName>
    </submittedName>
</protein>
<evidence type="ECO:0000313" key="1">
    <source>
        <dbReference type="EMBL" id="PHT45539.1"/>
    </source>
</evidence>
<organism evidence="1 2">
    <name type="scientific">Capsicum baccatum</name>
    <name type="common">Peruvian pepper</name>
    <dbReference type="NCBI Taxonomy" id="33114"/>
    <lineage>
        <taxon>Eukaryota</taxon>
        <taxon>Viridiplantae</taxon>
        <taxon>Streptophyta</taxon>
        <taxon>Embryophyta</taxon>
        <taxon>Tracheophyta</taxon>
        <taxon>Spermatophyta</taxon>
        <taxon>Magnoliopsida</taxon>
        <taxon>eudicotyledons</taxon>
        <taxon>Gunneridae</taxon>
        <taxon>Pentapetalae</taxon>
        <taxon>asterids</taxon>
        <taxon>lamiids</taxon>
        <taxon>Solanales</taxon>
        <taxon>Solanaceae</taxon>
        <taxon>Solanoideae</taxon>
        <taxon>Capsiceae</taxon>
        <taxon>Capsicum</taxon>
    </lineage>
</organism>
<gene>
    <name evidence="1" type="ORF">CQW23_14697</name>
</gene>
<dbReference type="Proteomes" id="UP000224567">
    <property type="component" value="Unassembled WGS sequence"/>
</dbReference>
<name>A0A2G2WK36_CAPBA</name>
<reference evidence="2" key="2">
    <citation type="journal article" date="2017" name="J. Anim. Genet.">
        <title>Multiple reference genome sequences of hot pepper reveal the massive evolution of plant disease resistance genes by retroduplication.</title>
        <authorList>
            <person name="Kim S."/>
            <person name="Park J."/>
            <person name="Yeom S.-I."/>
            <person name="Kim Y.-M."/>
            <person name="Seo E."/>
            <person name="Kim K.-T."/>
            <person name="Kim M.-S."/>
            <person name="Lee J.M."/>
            <person name="Cheong K."/>
            <person name="Shin H.-S."/>
            <person name="Kim S.-B."/>
            <person name="Han K."/>
            <person name="Lee J."/>
            <person name="Park M."/>
            <person name="Lee H.-A."/>
            <person name="Lee H.-Y."/>
            <person name="Lee Y."/>
            <person name="Oh S."/>
            <person name="Lee J.H."/>
            <person name="Choi E."/>
            <person name="Choi E."/>
            <person name="Lee S.E."/>
            <person name="Jeon J."/>
            <person name="Kim H."/>
            <person name="Choi G."/>
            <person name="Song H."/>
            <person name="Lee J."/>
            <person name="Lee S.-C."/>
            <person name="Kwon J.-K."/>
            <person name="Lee H.-Y."/>
            <person name="Koo N."/>
            <person name="Hong Y."/>
            <person name="Kim R.W."/>
            <person name="Kang W.-H."/>
            <person name="Huh J.H."/>
            <person name="Kang B.-C."/>
            <person name="Yang T.-J."/>
            <person name="Lee Y.-H."/>
            <person name="Bennetzen J.L."/>
            <person name="Choi D."/>
        </authorList>
    </citation>
    <scope>NUCLEOTIDE SEQUENCE [LARGE SCALE GENOMIC DNA]</scope>
    <source>
        <strain evidence="2">cv. PBC81</strain>
    </source>
</reference>
<sequence length="100" mass="11107">MVELEVHFIVTACENMINDSGMSPGGIVTASNGKTSESSYDGIYLWVEHYLGPLGVPEKSMHILKIDVYIRKSSFEPRSAISETLSNYACRYGDIDLDDQ</sequence>